<comment type="caution">
    <text evidence="1">The sequence shown here is derived from an EMBL/GenBank/DDBJ whole genome shotgun (WGS) entry which is preliminary data.</text>
</comment>
<dbReference type="EMBL" id="RXII01000099">
    <property type="protein sequence ID" value="RZN59952.1"/>
    <property type="molecule type" value="Genomic_DNA"/>
</dbReference>
<organism evidence="1 3">
    <name type="scientific">Candidatus Methanodesulfokora washburnensis</name>
    <dbReference type="NCBI Taxonomy" id="2478471"/>
    <lineage>
        <taxon>Archaea</taxon>
        <taxon>Thermoproteota</taxon>
        <taxon>Candidatus Korarchaeia</taxon>
        <taxon>Candidatus Korarchaeia incertae sedis</taxon>
        <taxon>Candidatus Methanodesulfokora</taxon>
    </lineage>
</organism>
<protein>
    <recommendedName>
        <fullName evidence="5">VapB-type antitoxin</fullName>
    </recommendedName>
</protein>
<accession>A0A429GES9</accession>
<gene>
    <name evidence="1" type="ORF">D6D85_14375</name>
    <name evidence="2" type="ORF">EF810_06420</name>
</gene>
<dbReference type="AlphaFoldDB" id="A0A429GES9"/>
<reference evidence="2 4" key="2">
    <citation type="journal article" date="2019" name="Nat. Microbiol.">
        <title>Wide diversity of methane and short-chain alkane metabolisms in uncultured archaea.</title>
        <authorList>
            <person name="Borrel G."/>
            <person name="Adam P.S."/>
            <person name="McKay L.J."/>
            <person name="Chen L.X."/>
            <person name="Sierra-Garcia I.N."/>
            <person name="Sieber C.M."/>
            <person name="Letourneur Q."/>
            <person name="Ghozlane A."/>
            <person name="Andersen G.L."/>
            <person name="Li W.J."/>
            <person name="Hallam S.J."/>
            <person name="Muyzer G."/>
            <person name="de Oliveira V.M."/>
            <person name="Inskeep W.P."/>
            <person name="Banfield J.F."/>
            <person name="Gribaldo S."/>
        </authorList>
    </citation>
    <scope>NUCLEOTIDE SEQUENCE [LARGE SCALE GENOMIC DNA]</scope>
    <source>
        <strain evidence="2">NM4</strain>
    </source>
</reference>
<evidence type="ECO:0000313" key="3">
    <source>
        <dbReference type="Proteomes" id="UP000277582"/>
    </source>
</evidence>
<sequence length="83" mass="9729">MTTISVTENVKRALLKIASELQSKLGIRIDLNEAIRYLLKRGKKNPNLLEEACRPIPEFELAYEELIEEKKRDEERARRKYGV</sequence>
<dbReference type="RefSeq" id="WP_125672636.1">
    <property type="nucleotide sequence ID" value="NZ_RCOS01000160.1"/>
</dbReference>
<proteinExistence type="predicted"/>
<evidence type="ECO:0008006" key="5">
    <source>
        <dbReference type="Google" id="ProtNLM"/>
    </source>
</evidence>
<keyword evidence="3" id="KW-1185">Reference proteome</keyword>
<reference evidence="1 3" key="1">
    <citation type="submission" date="2018-10" db="EMBL/GenBank/DDBJ databases">
        <title>Co-occurring genomic capacity for anaerobic methane metabolism and dissimilatory sulfite reduction discovered in the Korarchaeota.</title>
        <authorList>
            <person name="Mckay L.J."/>
            <person name="Dlakic M."/>
            <person name="Fields M.W."/>
            <person name="Delmont T.O."/>
            <person name="Eren A.M."/>
            <person name="Jay Z.J."/>
            <person name="Klingelsmith K.B."/>
            <person name="Rusch D.B."/>
            <person name="Inskeep W.P."/>
        </authorList>
    </citation>
    <scope>NUCLEOTIDE SEQUENCE [LARGE SCALE GENOMIC DNA]</scope>
    <source>
        <strain evidence="1 3">MDKW</strain>
    </source>
</reference>
<dbReference type="Proteomes" id="UP000316217">
    <property type="component" value="Unassembled WGS sequence"/>
</dbReference>
<evidence type="ECO:0000313" key="1">
    <source>
        <dbReference type="EMBL" id="RSN72319.1"/>
    </source>
</evidence>
<dbReference type="EMBL" id="RCOS01000160">
    <property type="protein sequence ID" value="RSN72319.1"/>
    <property type="molecule type" value="Genomic_DNA"/>
</dbReference>
<dbReference type="Proteomes" id="UP000277582">
    <property type="component" value="Unassembled WGS sequence"/>
</dbReference>
<evidence type="ECO:0000313" key="2">
    <source>
        <dbReference type="EMBL" id="RZN59952.1"/>
    </source>
</evidence>
<name>A0A429GES9_9CREN</name>
<evidence type="ECO:0000313" key="4">
    <source>
        <dbReference type="Proteomes" id="UP000316217"/>
    </source>
</evidence>
<dbReference type="OrthoDB" id="43409at2157"/>